<gene>
    <name evidence="2" type="ORF">E2562_031259</name>
</gene>
<keyword evidence="1" id="KW-0812">Transmembrane</keyword>
<dbReference type="PANTHER" id="PTHR34967:SF2">
    <property type="entry name" value="OS05G0586700 PROTEIN"/>
    <property type="match status" value="1"/>
</dbReference>
<proteinExistence type="predicted"/>
<keyword evidence="1" id="KW-0472">Membrane</keyword>
<feature type="transmembrane region" description="Helical" evidence="1">
    <location>
        <begin position="52"/>
        <end position="70"/>
    </location>
</feature>
<evidence type="ECO:0000313" key="3">
    <source>
        <dbReference type="Proteomes" id="UP000479710"/>
    </source>
</evidence>
<comment type="caution">
    <text evidence="2">The sequence shown here is derived from an EMBL/GenBank/DDBJ whole genome shotgun (WGS) entry which is preliminary data.</text>
</comment>
<organism evidence="2 3">
    <name type="scientific">Oryza meyeriana var. granulata</name>
    <dbReference type="NCBI Taxonomy" id="110450"/>
    <lineage>
        <taxon>Eukaryota</taxon>
        <taxon>Viridiplantae</taxon>
        <taxon>Streptophyta</taxon>
        <taxon>Embryophyta</taxon>
        <taxon>Tracheophyta</taxon>
        <taxon>Spermatophyta</taxon>
        <taxon>Magnoliopsida</taxon>
        <taxon>Liliopsida</taxon>
        <taxon>Poales</taxon>
        <taxon>Poaceae</taxon>
        <taxon>BOP clade</taxon>
        <taxon>Oryzoideae</taxon>
        <taxon>Oryzeae</taxon>
        <taxon>Oryzinae</taxon>
        <taxon>Oryza</taxon>
        <taxon>Oryza meyeriana</taxon>
    </lineage>
</organism>
<evidence type="ECO:0000313" key="2">
    <source>
        <dbReference type="EMBL" id="KAF0935222.1"/>
    </source>
</evidence>
<keyword evidence="3" id="KW-1185">Reference proteome</keyword>
<dbReference type="Proteomes" id="UP000479710">
    <property type="component" value="Unassembled WGS sequence"/>
</dbReference>
<dbReference type="AlphaFoldDB" id="A0A6G1FEI8"/>
<protein>
    <submittedName>
        <fullName evidence="2">Uncharacterized protein</fullName>
    </submittedName>
</protein>
<accession>A0A6G1FEI8</accession>
<dbReference type="PANTHER" id="PTHR34967">
    <property type="entry name" value="OS02G0257200 PROTEIN"/>
    <property type="match status" value="1"/>
</dbReference>
<sequence length="71" mass="7803">MMKLATAKEARMYWPALAVRRREYINVMAYVFTALLLAMALSTDGGARVLRLVELLVPAVHVVGCVLAIIA</sequence>
<name>A0A6G1FEI8_9ORYZ</name>
<dbReference type="EMBL" id="SPHZ02000001">
    <property type="protein sequence ID" value="KAF0935222.1"/>
    <property type="molecule type" value="Genomic_DNA"/>
</dbReference>
<evidence type="ECO:0000256" key="1">
    <source>
        <dbReference type="SAM" id="Phobius"/>
    </source>
</evidence>
<reference evidence="2 3" key="1">
    <citation type="submission" date="2019-11" db="EMBL/GenBank/DDBJ databases">
        <title>Whole genome sequence of Oryza granulata.</title>
        <authorList>
            <person name="Li W."/>
        </authorList>
    </citation>
    <scope>NUCLEOTIDE SEQUENCE [LARGE SCALE GENOMIC DNA]</scope>
    <source>
        <strain evidence="3">cv. Menghai</strain>
        <tissue evidence="2">Leaf</tissue>
    </source>
</reference>
<keyword evidence="1" id="KW-1133">Transmembrane helix</keyword>